<dbReference type="AlphaFoldDB" id="A0A0F9SK36"/>
<evidence type="ECO:0000313" key="1">
    <source>
        <dbReference type="EMBL" id="KKN69335.1"/>
    </source>
</evidence>
<gene>
    <name evidence="1" type="ORF">LCGC14_0441940</name>
</gene>
<name>A0A0F9SK36_9ZZZZ</name>
<organism evidence="1">
    <name type="scientific">marine sediment metagenome</name>
    <dbReference type="NCBI Taxonomy" id="412755"/>
    <lineage>
        <taxon>unclassified sequences</taxon>
        <taxon>metagenomes</taxon>
        <taxon>ecological metagenomes</taxon>
    </lineage>
</organism>
<reference evidence="1" key="1">
    <citation type="journal article" date="2015" name="Nature">
        <title>Complex archaea that bridge the gap between prokaryotes and eukaryotes.</title>
        <authorList>
            <person name="Spang A."/>
            <person name="Saw J.H."/>
            <person name="Jorgensen S.L."/>
            <person name="Zaremba-Niedzwiedzka K."/>
            <person name="Martijn J."/>
            <person name="Lind A.E."/>
            <person name="van Eijk R."/>
            <person name="Schleper C."/>
            <person name="Guy L."/>
            <person name="Ettema T.J."/>
        </authorList>
    </citation>
    <scope>NUCLEOTIDE SEQUENCE</scope>
</reference>
<accession>A0A0F9SK36</accession>
<dbReference type="EMBL" id="LAZR01000428">
    <property type="protein sequence ID" value="KKN69335.1"/>
    <property type="molecule type" value="Genomic_DNA"/>
</dbReference>
<proteinExistence type="predicted"/>
<protein>
    <submittedName>
        <fullName evidence="1">Uncharacterized protein</fullName>
    </submittedName>
</protein>
<comment type="caution">
    <text evidence="1">The sequence shown here is derived from an EMBL/GenBank/DDBJ whole genome shotgun (WGS) entry which is preliminary data.</text>
</comment>
<sequence>MEENKCKECGCHKGFLRWVPVRFDLSEFEDDSESD</sequence>